<keyword evidence="1" id="KW-0812">Transmembrane</keyword>
<reference evidence="2" key="1">
    <citation type="submission" date="2021-02" db="EMBL/GenBank/DDBJ databases">
        <title>Natronogracilivirga saccharolytica gen. nov. sp. nov. a new anaerobic, haloalkiliphilic carbohydrate-fermenting bacterium from soda lake and proposing of Cyclonatronumiaceae fam. nov. in the phylum Balneolaeota.</title>
        <authorList>
            <person name="Zhilina T.N."/>
            <person name="Sorokin D.Y."/>
            <person name="Zavarzina D.G."/>
            <person name="Toshchakov S.V."/>
            <person name="Kublanov I.V."/>
        </authorList>
    </citation>
    <scope>NUCLEOTIDE SEQUENCE</scope>
    <source>
        <strain evidence="2">Z-1702</strain>
    </source>
</reference>
<protein>
    <submittedName>
        <fullName evidence="2">AtpZ/AtpI family protein</fullName>
    </submittedName>
</protein>
<keyword evidence="1" id="KW-0472">Membrane</keyword>
<accession>A0A8J7RJH2</accession>
<feature type="transmembrane region" description="Helical" evidence="1">
    <location>
        <begin position="12"/>
        <end position="32"/>
    </location>
</feature>
<organism evidence="2 3">
    <name type="scientific">Natronogracilivirga saccharolytica</name>
    <dbReference type="NCBI Taxonomy" id="2812953"/>
    <lineage>
        <taxon>Bacteria</taxon>
        <taxon>Pseudomonadati</taxon>
        <taxon>Balneolota</taxon>
        <taxon>Balneolia</taxon>
        <taxon>Balneolales</taxon>
        <taxon>Cyclonatronaceae</taxon>
        <taxon>Natronogracilivirga</taxon>
    </lineage>
</organism>
<dbReference type="Proteomes" id="UP000673975">
    <property type="component" value="Unassembled WGS sequence"/>
</dbReference>
<sequence>MALKELSRYGQYIALGTHIAASMMIPVLAGIYADNRWGSSPWGVIIGALVGFGAMISIVLRLAAQTGRNEYMEKRKKSDHG</sequence>
<evidence type="ECO:0000313" key="2">
    <source>
        <dbReference type="EMBL" id="MBP3192367.1"/>
    </source>
</evidence>
<dbReference type="AlphaFoldDB" id="A0A8J7RJH2"/>
<keyword evidence="3" id="KW-1185">Reference proteome</keyword>
<comment type="caution">
    <text evidence="2">The sequence shown here is derived from an EMBL/GenBank/DDBJ whole genome shotgun (WGS) entry which is preliminary data.</text>
</comment>
<dbReference type="RefSeq" id="WP_210511268.1">
    <property type="nucleotide sequence ID" value="NZ_JAFIDN010000004.1"/>
</dbReference>
<gene>
    <name evidence="2" type="ORF">NATSA_06810</name>
</gene>
<keyword evidence="1" id="KW-1133">Transmembrane helix</keyword>
<evidence type="ECO:0000256" key="1">
    <source>
        <dbReference type="SAM" id="Phobius"/>
    </source>
</evidence>
<dbReference type="InterPro" id="IPR032820">
    <property type="entry name" value="ATPase_put"/>
</dbReference>
<evidence type="ECO:0000313" key="3">
    <source>
        <dbReference type="Proteomes" id="UP000673975"/>
    </source>
</evidence>
<feature type="transmembrane region" description="Helical" evidence="1">
    <location>
        <begin position="44"/>
        <end position="64"/>
    </location>
</feature>
<dbReference type="Pfam" id="PF09527">
    <property type="entry name" value="ATPase_gene1"/>
    <property type="match status" value="1"/>
</dbReference>
<name>A0A8J7RJH2_9BACT</name>
<dbReference type="EMBL" id="JAFIDN010000004">
    <property type="protein sequence ID" value="MBP3192367.1"/>
    <property type="molecule type" value="Genomic_DNA"/>
</dbReference>
<proteinExistence type="predicted"/>